<organism evidence="1">
    <name type="scientific">Tanacetum cinerariifolium</name>
    <name type="common">Dalmatian daisy</name>
    <name type="synonym">Chrysanthemum cinerariifolium</name>
    <dbReference type="NCBI Taxonomy" id="118510"/>
    <lineage>
        <taxon>Eukaryota</taxon>
        <taxon>Viridiplantae</taxon>
        <taxon>Streptophyta</taxon>
        <taxon>Embryophyta</taxon>
        <taxon>Tracheophyta</taxon>
        <taxon>Spermatophyta</taxon>
        <taxon>Magnoliopsida</taxon>
        <taxon>eudicotyledons</taxon>
        <taxon>Gunneridae</taxon>
        <taxon>Pentapetalae</taxon>
        <taxon>asterids</taxon>
        <taxon>campanulids</taxon>
        <taxon>Asterales</taxon>
        <taxon>Asteraceae</taxon>
        <taxon>Asteroideae</taxon>
        <taxon>Anthemideae</taxon>
        <taxon>Anthemidinae</taxon>
        <taxon>Tanacetum</taxon>
    </lineage>
</organism>
<accession>A0A699IU65</accession>
<gene>
    <name evidence="1" type="ORF">Tci_558217</name>
</gene>
<dbReference type="AlphaFoldDB" id="A0A699IU65"/>
<sequence>EKVLVITALNDALKKLKGKALADDVVTSHSIAPELLNVDAEQLNPRLLNNRPAHSDYLKHT</sequence>
<comment type="caution">
    <text evidence="1">The sequence shown here is derived from an EMBL/GenBank/DDBJ whole genome shotgun (WGS) entry which is preliminary data.</text>
</comment>
<feature type="non-terminal residue" evidence="1">
    <location>
        <position position="1"/>
    </location>
</feature>
<name>A0A699IU65_TANCI</name>
<evidence type="ECO:0000313" key="1">
    <source>
        <dbReference type="EMBL" id="GEZ86244.1"/>
    </source>
</evidence>
<dbReference type="EMBL" id="BKCJ010333843">
    <property type="protein sequence ID" value="GEZ86244.1"/>
    <property type="molecule type" value="Genomic_DNA"/>
</dbReference>
<protein>
    <submittedName>
        <fullName evidence="1">Uncharacterized protein</fullName>
    </submittedName>
</protein>
<reference evidence="1" key="1">
    <citation type="journal article" date="2019" name="Sci. Rep.">
        <title>Draft genome of Tanacetum cinerariifolium, the natural source of mosquito coil.</title>
        <authorList>
            <person name="Yamashiro T."/>
            <person name="Shiraishi A."/>
            <person name="Satake H."/>
            <person name="Nakayama K."/>
        </authorList>
    </citation>
    <scope>NUCLEOTIDE SEQUENCE</scope>
</reference>
<proteinExistence type="predicted"/>